<evidence type="ECO:0000313" key="1">
    <source>
        <dbReference type="EMBL" id="MFC3711275.1"/>
    </source>
</evidence>
<dbReference type="InterPro" id="IPR016913">
    <property type="entry name" value="UCP029215"/>
</dbReference>
<dbReference type="RefSeq" id="WP_380855868.1">
    <property type="nucleotide sequence ID" value="NZ_JBHRXV010000001.1"/>
</dbReference>
<gene>
    <name evidence="1" type="ORF">ACFOMD_01750</name>
</gene>
<proteinExistence type="predicted"/>
<organism evidence="1 2">
    <name type="scientific">Sphingoaurantiacus capsulatus</name>
    <dbReference type="NCBI Taxonomy" id="1771310"/>
    <lineage>
        <taxon>Bacteria</taxon>
        <taxon>Pseudomonadati</taxon>
        <taxon>Pseudomonadota</taxon>
        <taxon>Alphaproteobacteria</taxon>
        <taxon>Sphingomonadales</taxon>
        <taxon>Sphingosinicellaceae</taxon>
        <taxon>Sphingoaurantiacus</taxon>
    </lineage>
</organism>
<dbReference type="EMBL" id="JBHRXV010000001">
    <property type="protein sequence ID" value="MFC3711275.1"/>
    <property type="molecule type" value="Genomic_DNA"/>
</dbReference>
<dbReference type="PIRSF" id="PIRSF029215">
    <property type="entry name" value="UCP029215"/>
    <property type="match status" value="1"/>
</dbReference>
<accession>A0ABV7X775</accession>
<sequence>MLITDALALDAASVRLTRDGYMVAIARIARSGVQSYSAAELGLADRAADEVVRVYRPAEEVFAPDAMASLAHRPMTLDHPAEAVTAANWKRHAIGTTGGDVTRDGDTVSVPLTLMDAEAIAEVQAGKRQLSVGYSCELVFEDGVTPEGEAYDAVQRGIRGNHVAVCGLARGGPRLRIGDADELVVDGVVLTGLSAAARAAVEGLQGRVVALDAEVAVLTQRLAEAEPTPAKLQALAAARVKLIEDASRVAGASLESDGSDAEVRRAAVAARLGDGVAVMSDAAVEGAFAALLSVPAPVADAARDVILRGTHVGDEARSTFDAARAGRFAHFENAYRGVADAA</sequence>
<comment type="caution">
    <text evidence="1">The sequence shown here is derived from an EMBL/GenBank/DDBJ whole genome shotgun (WGS) entry which is preliminary data.</text>
</comment>
<dbReference type="Pfam" id="PF09979">
    <property type="entry name" value="DUF2213"/>
    <property type="match status" value="1"/>
</dbReference>
<dbReference type="Proteomes" id="UP001595615">
    <property type="component" value="Unassembled WGS sequence"/>
</dbReference>
<name>A0ABV7X775_9SPHN</name>
<reference evidence="2" key="1">
    <citation type="journal article" date="2019" name="Int. J. Syst. Evol. Microbiol.">
        <title>The Global Catalogue of Microorganisms (GCM) 10K type strain sequencing project: providing services to taxonomists for standard genome sequencing and annotation.</title>
        <authorList>
            <consortium name="The Broad Institute Genomics Platform"/>
            <consortium name="The Broad Institute Genome Sequencing Center for Infectious Disease"/>
            <person name="Wu L."/>
            <person name="Ma J."/>
        </authorList>
    </citation>
    <scope>NUCLEOTIDE SEQUENCE [LARGE SCALE GENOMIC DNA]</scope>
    <source>
        <strain evidence="2">KCTC 42644</strain>
    </source>
</reference>
<evidence type="ECO:0000313" key="2">
    <source>
        <dbReference type="Proteomes" id="UP001595615"/>
    </source>
</evidence>
<protein>
    <submittedName>
        <fullName evidence="1">DUF2213 domain-containing protein</fullName>
    </submittedName>
</protein>
<keyword evidence="2" id="KW-1185">Reference proteome</keyword>